<dbReference type="Proteomes" id="UP001146670">
    <property type="component" value="Unassembled WGS sequence"/>
</dbReference>
<proteinExistence type="inferred from homology"/>
<dbReference type="InterPro" id="IPR043519">
    <property type="entry name" value="NT_sf"/>
</dbReference>
<evidence type="ECO:0000256" key="2">
    <source>
        <dbReference type="HAMAP-Rule" id="MF_01477"/>
    </source>
</evidence>
<dbReference type="InterPro" id="IPR004394">
    <property type="entry name" value="Iojap/RsfS/C7orf30"/>
</dbReference>
<reference evidence="3" key="1">
    <citation type="submission" date="2022-12" db="EMBL/GenBank/DDBJ databases">
        <title>Description and comparative metabolic analysis of Aerococcus sp. nov., isolated from the feces of a pig.</title>
        <authorList>
            <person name="Chang Y.-H."/>
        </authorList>
    </citation>
    <scope>NUCLEOTIDE SEQUENCE</scope>
    <source>
        <strain evidence="3">YH-aer222</strain>
    </source>
</reference>
<name>A0A9X3JFJ8_9LACT</name>
<dbReference type="GO" id="GO:0042256">
    <property type="term" value="P:cytosolic ribosome assembly"/>
    <property type="evidence" value="ECO:0007669"/>
    <property type="project" value="UniProtKB-UniRule"/>
</dbReference>
<dbReference type="NCBIfam" id="TIGR00090">
    <property type="entry name" value="rsfS_iojap_ybeB"/>
    <property type="match status" value="1"/>
</dbReference>
<evidence type="ECO:0000256" key="1">
    <source>
        <dbReference type="ARBA" id="ARBA00010574"/>
    </source>
</evidence>
<comment type="caution">
    <text evidence="3">The sequence shown here is derived from an EMBL/GenBank/DDBJ whole genome shotgun (WGS) entry which is preliminary data.</text>
</comment>
<protein>
    <recommendedName>
        <fullName evidence="2">Ribosomal silencing factor RsfS</fullName>
    </recommendedName>
</protein>
<keyword evidence="4" id="KW-1185">Reference proteome</keyword>
<keyword evidence="2" id="KW-0963">Cytoplasm</keyword>
<evidence type="ECO:0000313" key="4">
    <source>
        <dbReference type="Proteomes" id="UP001146670"/>
    </source>
</evidence>
<dbReference type="GO" id="GO:0043023">
    <property type="term" value="F:ribosomal large subunit binding"/>
    <property type="evidence" value="ECO:0007669"/>
    <property type="project" value="TreeGrafter"/>
</dbReference>
<dbReference type="HAMAP" id="MF_01477">
    <property type="entry name" value="Iojap_RsfS"/>
    <property type="match status" value="1"/>
</dbReference>
<dbReference type="SUPFAM" id="SSF81301">
    <property type="entry name" value="Nucleotidyltransferase"/>
    <property type="match status" value="1"/>
</dbReference>
<keyword evidence="2" id="KW-0810">Translation regulation</keyword>
<gene>
    <name evidence="2 3" type="primary">rsfS</name>
    <name evidence="3" type="ORF">OW157_05425</name>
</gene>
<dbReference type="GO" id="GO:0005737">
    <property type="term" value="C:cytoplasm"/>
    <property type="evidence" value="ECO:0007669"/>
    <property type="project" value="UniProtKB-SubCell"/>
</dbReference>
<dbReference type="Gene3D" id="3.30.460.10">
    <property type="entry name" value="Beta Polymerase, domain 2"/>
    <property type="match status" value="1"/>
</dbReference>
<organism evidence="3 4">
    <name type="scientific">Aerococcus kribbianus</name>
    <dbReference type="NCBI Taxonomy" id="2999064"/>
    <lineage>
        <taxon>Bacteria</taxon>
        <taxon>Bacillati</taxon>
        <taxon>Bacillota</taxon>
        <taxon>Bacilli</taxon>
        <taxon>Lactobacillales</taxon>
        <taxon>Aerococcaceae</taxon>
        <taxon>Aerococcus</taxon>
    </lineage>
</organism>
<dbReference type="RefSeq" id="WP_268752339.1">
    <property type="nucleotide sequence ID" value="NZ_JAPRFQ010000002.1"/>
</dbReference>
<dbReference type="EMBL" id="JAPRFR010000002">
    <property type="protein sequence ID" value="MCZ0726011.1"/>
    <property type="molecule type" value="Genomic_DNA"/>
</dbReference>
<comment type="similarity">
    <text evidence="1 2">Belongs to the Iojap/RsfS family.</text>
</comment>
<dbReference type="PANTHER" id="PTHR21043">
    <property type="entry name" value="IOJAP SUPERFAMILY ORTHOLOG"/>
    <property type="match status" value="1"/>
</dbReference>
<keyword evidence="2" id="KW-0678">Repressor</keyword>
<dbReference type="PANTHER" id="PTHR21043:SF0">
    <property type="entry name" value="MITOCHONDRIAL ASSEMBLY OF RIBOSOMAL LARGE SUBUNIT PROTEIN 1"/>
    <property type="match status" value="1"/>
</dbReference>
<comment type="subcellular location">
    <subcellularLocation>
        <location evidence="2">Cytoplasm</location>
    </subcellularLocation>
</comment>
<comment type="subunit">
    <text evidence="2">Interacts with ribosomal protein uL14 (rplN).</text>
</comment>
<evidence type="ECO:0000313" key="3">
    <source>
        <dbReference type="EMBL" id="MCZ0726011.1"/>
    </source>
</evidence>
<comment type="function">
    <text evidence="2">Functions as a ribosomal silencing factor. Interacts with ribosomal protein uL14 (rplN), blocking formation of intersubunit bridge B8. Prevents association of the 30S and 50S ribosomal subunits and the formation of functional ribosomes, thus repressing translation.</text>
</comment>
<dbReference type="GO" id="GO:0017148">
    <property type="term" value="P:negative regulation of translation"/>
    <property type="evidence" value="ECO:0007669"/>
    <property type="project" value="UniProtKB-UniRule"/>
</dbReference>
<dbReference type="GO" id="GO:0090071">
    <property type="term" value="P:negative regulation of ribosome biogenesis"/>
    <property type="evidence" value="ECO:0007669"/>
    <property type="project" value="UniProtKB-UniRule"/>
</dbReference>
<dbReference type="Pfam" id="PF02410">
    <property type="entry name" value="RsfS"/>
    <property type="match status" value="1"/>
</dbReference>
<dbReference type="AlphaFoldDB" id="A0A9X3JFJ8"/>
<accession>A0A9X3JFJ8</accession>
<sequence length="121" mass="13963">MTDGLNTELLKTIVLAAEDKLAHDIVALDVHNLTPLTDYFVVMSGNNERQVKAIVDSIYEGVEEADFAIRNVEGKEGTRWILIDCYDVVVHVFLYSEREYYNLEKMWVDAPLVNIEEWIKK</sequence>